<dbReference type="OrthoDB" id="1074969at2"/>
<gene>
    <name evidence="9" type="ORF">D8S85_18860</name>
</gene>
<evidence type="ECO:0000256" key="8">
    <source>
        <dbReference type="SAM" id="SignalP"/>
    </source>
</evidence>
<evidence type="ECO:0000256" key="6">
    <source>
        <dbReference type="ARBA" id="ARBA00023237"/>
    </source>
</evidence>
<feature type="chain" id="PRO_5018607735" description="FimB/Mfa2 family fimbrial subunit" evidence="8">
    <location>
        <begin position="25"/>
        <end position="282"/>
    </location>
</feature>
<dbReference type="KEGG" id="buy:D8S85_18860"/>
<keyword evidence="6" id="KW-0998">Cell outer membrane</keyword>
<name>A0A3Q9IRW6_9BACT</name>
<evidence type="ECO:0000256" key="4">
    <source>
        <dbReference type="ARBA" id="ARBA00023136"/>
    </source>
</evidence>
<organism evidence="9 10">
    <name type="scientific">Butyricimonas faecalis</name>
    <dbReference type="NCBI Taxonomy" id="2093856"/>
    <lineage>
        <taxon>Bacteria</taxon>
        <taxon>Pseudomonadati</taxon>
        <taxon>Bacteroidota</taxon>
        <taxon>Bacteroidia</taxon>
        <taxon>Bacteroidales</taxon>
        <taxon>Odoribacteraceae</taxon>
        <taxon>Butyricimonas</taxon>
    </lineage>
</organism>
<evidence type="ECO:0000313" key="10">
    <source>
        <dbReference type="Proteomes" id="UP000270673"/>
    </source>
</evidence>
<evidence type="ECO:0000313" key="9">
    <source>
        <dbReference type="EMBL" id="AZS31398.1"/>
    </source>
</evidence>
<dbReference type="Proteomes" id="UP000270673">
    <property type="component" value="Chromosome"/>
</dbReference>
<dbReference type="InterPro" id="IPR014941">
    <property type="entry name" value="FimB/Mfa2/Mfa3"/>
</dbReference>
<keyword evidence="7" id="KW-0449">Lipoprotein</keyword>
<keyword evidence="3 8" id="KW-0732">Signal</keyword>
<dbReference type="Pfam" id="PF08842">
    <property type="entry name" value="Mfa2"/>
    <property type="match status" value="1"/>
</dbReference>
<sequence>MKNKKTRYMTILTAAIALSLTSCVKDELFNTPHPDLGAVIVTTDWSAKSAEAEIPQNYTLRMGTEEQAASGIINTFKTLLPQGSYELTAYNTPEHIGISGNTATVGESEPGYMEPMPGYLFSAHQTIDVMADDTLKVTVPVKQLVRLLNVELTVTEGDYNRVQSATATLDGVASRIDIVTGERTTAAKSLNTLVQNGNKFTTSFRLLGIIPTASQKLTVSILFTNGDTQQIESNISDKLADFNDRTEAKTLTGELLLPIEAGVTGATITNWKETDGGNVDAN</sequence>
<proteinExistence type="inferred from homology"/>
<dbReference type="PROSITE" id="PS51257">
    <property type="entry name" value="PROKAR_LIPOPROTEIN"/>
    <property type="match status" value="1"/>
</dbReference>
<evidence type="ECO:0000256" key="2">
    <source>
        <dbReference type="ARBA" id="ARBA00007248"/>
    </source>
</evidence>
<reference evidence="9 10" key="1">
    <citation type="submission" date="2018-10" db="EMBL/GenBank/DDBJ databases">
        <title>Butyricimonas faecalis sp. nov., isolated from human faeces and emended description of the genus Butyricimonas.</title>
        <authorList>
            <person name="Le Roy T."/>
            <person name="Van der Smissen P."/>
            <person name="Paquot A."/>
            <person name="Delzenne N."/>
            <person name="Muccioli G."/>
            <person name="Collet J.-F."/>
            <person name="Cani P.D."/>
        </authorList>
    </citation>
    <scope>NUCLEOTIDE SEQUENCE [LARGE SCALE GENOMIC DNA]</scope>
    <source>
        <strain evidence="9 10">H184</strain>
    </source>
</reference>
<evidence type="ECO:0000256" key="1">
    <source>
        <dbReference type="ARBA" id="ARBA00004442"/>
    </source>
</evidence>
<evidence type="ECO:0000256" key="7">
    <source>
        <dbReference type="ARBA" id="ARBA00023288"/>
    </source>
</evidence>
<feature type="signal peptide" evidence="8">
    <location>
        <begin position="1"/>
        <end position="24"/>
    </location>
</feature>
<evidence type="ECO:0008006" key="11">
    <source>
        <dbReference type="Google" id="ProtNLM"/>
    </source>
</evidence>
<comment type="subcellular location">
    <subcellularLocation>
        <location evidence="1">Cell outer membrane</location>
    </subcellularLocation>
</comment>
<dbReference type="GO" id="GO:0009279">
    <property type="term" value="C:cell outer membrane"/>
    <property type="evidence" value="ECO:0007669"/>
    <property type="project" value="UniProtKB-SubCell"/>
</dbReference>
<keyword evidence="5" id="KW-0564">Palmitate</keyword>
<dbReference type="EMBL" id="CP032819">
    <property type="protein sequence ID" value="AZS31398.1"/>
    <property type="molecule type" value="Genomic_DNA"/>
</dbReference>
<protein>
    <recommendedName>
        <fullName evidence="11">FimB/Mfa2 family fimbrial subunit</fullName>
    </recommendedName>
</protein>
<keyword evidence="10" id="KW-1185">Reference proteome</keyword>
<evidence type="ECO:0000256" key="5">
    <source>
        <dbReference type="ARBA" id="ARBA00023139"/>
    </source>
</evidence>
<comment type="similarity">
    <text evidence="2">Belongs to the bacteroidetes fimbrillin superfamily. FimB/Mfa2 family.</text>
</comment>
<accession>A0A3Q9IRW6</accession>
<dbReference type="RefSeq" id="WP_106481995.1">
    <property type="nucleotide sequence ID" value="NZ_CP032819.1"/>
</dbReference>
<dbReference type="AlphaFoldDB" id="A0A3Q9IRW6"/>
<keyword evidence="4" id="KW-0472">Membrane</keyword>
<evidence type="ECO:0000256" key="3">
    <source>
        <dbReference type="ARBA" id="ARBA00022729"/>
    </source>
</evidence>